<dbReference type="Pfam" id="PF00514">
    <property type="entry name" value="Arm"/>
    <property type="match status" value="2"/>
</dbReference>
<keyword evidence="2" id="KW-0879">Wnt signaling pathway</keyword>
<dbReference type="InterPro" id="IPR009224">
    <property type="entry name" value="SAMP"/>
</dbReference>
<dbReference type="InterPro" id="IPR016024">
    <property type="entry name" value="ARM-type_fold"/>
</dbReference>
<dbReference type="InterPro" id="IPR032038">
    <property type="entry name" value="APC_N"/>
</dbReference>
<accession>A0A8C1ZZ70</accession>
<feature type="region of interest" description="Disordered" evidence="7">
    <location>
        <begin position="1840"/>
        <end position="1966"/>
    </location>
</feature>
<dbReference type="GO" id="GO:0048513">
    <property type="term" value="P:animal organ development"/>
    <property type="evidence" value="ECO:0007669"/>
    <property type="project" value="UniProtKB-ARBA"/>
</dbReference>
<feature type="compositionally biased region" description="Polar residues" evidence="7">
    <location>
        <begin position="1590"/>
        <end position="1601"/>
    </location>
</feature>
<dbReference type="Gene3D" id="1.25.10.10">
    <property type="entry name" value="Leucine-rich Repeat Variant"/>
    <property type="match status" value="1"/>
</dbReference>
<dbReference type="FunFam" id="1.25.10.10:FF:000035">
    <property type="entry name" value="adenomatous polyposis coli protein 2"/>
    <property type="match status" value="1"/>
</dbReference>
<dbReference type="GO" id="GO:0120025">
    <property type="term" value="C:plasma membrane bounded cell projection"/>
    <property type="evidence" value="ECO:0007669"/>
    <property type="project" value="UniProtKB-ARBA"/>
</dbReference>
<dbReference type="GO" id="GO:0016342">
    <property type="term" value="C:catenin complex"/>
    <property type="evidence" value="ECO:0007669"/>
    <property type="project" value="TreeGrafter"/>
</dbReference>
<protein>
    <submittedName>
        <fullName evidence="10">APC regulator of WNT signaling pathway 2</fullName>
    </submittedName>
</protein>
<dbReference type="SUPFAM" id="SSF58050">
    <property type="entry name" value="N-terminal coiled coil domain from apc"/>
    <property type="match status" value="1"/>
</dbReference>
<feature type="compositionally biased region" description="Polar residues" evidence="7">
    <location>
        <begin position="1120"/>
        <end position="1130"/>
    </location>
</feature>
<dbReference type="GO" id="GO:0008017">
    <property type="term" value="F:microtubule binding"/>
    <property type="evidence" value="ECO:0007669"/>
    <property type="project" value="InterPro"/>
</dbReference>
<feature type="domain" description="Adenomatous polyposis coli N-terminal dimerisation" evidence="9">
    <location>
        <begin position="6"/>
        <end position="47"/>
    </location>
</feature>
<organism evidence="10 11">
    <name type="scientific">Cyprinus carpio</name>
    <name type="common">Common carp</name>
    <dbReference type="NCBI Taxonomy" id="7962"/>
    <lineage>
        <taxon>Eukaryota</taxon>
        <taxon>Metazoa</taxon>
        <taxon>Chordata</taxon>
        <taxon>Craniata</taxon>
        <taxon>Vertebrata</taxon>
        <taxon>Euteleostomi</taxon>
        <taxon>Actinopterygii</taxon>
        <taxon>Neopterygii</taxon>
        <taxon>Teleostei</taxon>
        <taxon>Ostariophysi</taxon>
        <taxon>Cypriniformes</taxon>
        <taxon>Cyprinidae</taxon>
        <taxon>Cyprininae</taxon>
        <taxon>Cyprinus</taxon>
    </lineage>
</organism>
<dbReference type="GO" id="GO:0090090">
    <property type="term" value="P:negative regulation of canonical Wnt signaling pathway"/>
    <property type="evidence" value="ECO:0007669"/>
    <property type="project" value="TreeGrafter"/>
</dbReference>
<feature type="region of interest" description="Disordered" evidence="7">
    <location>
        <begin position="1993"/>
        <end position="2013"/>
    </location>
</feature>
<dbReference type="Ensembl" id="ENSCCRT00015100794.1">
    <property type="protein sequence ID" value="ENSCCRP00015097618.1"/>
    <property type="gene ID" value="ENSCCRG00015039317.1"/>
</dbReference>
<dbReference type="Pfam" id="PF11414">
    <property type="entry name" value="Suppressor_APC"/>
    <property type="match status" value="1"/>
</dbReference>
<name>A0A8C1ZZ70_CYPCA</name>
<dbReference type="GO" id="GO:0007026">
    <property type="term" value="P:negative regulation of microtubule depolymerization"/>
    <property type="evidence" value="ECO:0007669"/>
    <property type="project" value="TreeGrafter"/>
</dbReference>
<feature type="region of interest" description="Disordered" evidence="7">
    <location>
        <begin position="1697"/>
        <end position="1717"/>
    </location>
</feature>
<feature type="compositionally biased region" description="Polar residues" evidence="7">
    <location>
        <begin position="790"/>
        <end position="801"/>
    </location>
</feature>
<feature type="repeat" description="ARM" evidence="5">
    <location>
        <begin position="471"/>
        <end position="513"/>
    </location>
</feature>
<dbReference type="SUPFAM" id="SSF82931">
    <property type="entry name" value="Tumor suppressor gene product Apc"/>
    <property type="match status" value="1"/>
</dbReference>
<dbReference type="GO" id="GO:0016055">
    <property type="term" value="P:Wnt signaling pathway"/>
    <property type="evidence" value="ECO:0007669"/>
    <property type="project" value="UniProtKB-KW"/>
</dbReference>
<dbReference type="Pfam" id="PF05923">
    <property type="entry name" value="APC_r"/>
    <property type="match status" value="1"/>
</dbReference>
<evidence type="ECO:0000313" key="10">
    <source>
        <dbReference type="Ensembl" id="ENSCCRP00015097618.1"/>
    </source>
</evidence>
<comment type="similarity">
    <text evidence="1">Belongs to the adenomatous polyposis coli (APC) family.</text>
</comment>
<evidence type="ECO:0000259" key="8">
    <source>
        <dbReference type="Pfam" id="PF05956"/>
    </source>
</evidence>
<proteinExistence type="inferred from homology"/>
<evidence type="ECO:0000256" key="6">
    <source>
        <dbReference type="SAM" id="Coils"/>
    </source>
</evidence>
<feature type="region of interest" description="Disordered" evidence="7">
    <location>
        <begin position="1320"/>
        <end position="1343"/>
    </location>
</feature>
<feature type="region of interest" description="Disordered" evidence="7">
    <location>
        <begin position="648"/>
        <end position="679"/>
    </location>
</feature>
<dbReference type="GO" id="GO:0045295">
    <property type="term" value="F:gamma-catenin binding"/>
    <property type="evidence" value="ECO:0007669"/>
    <property type="project" value="TreeGrafter"/>
</dbReference>
<feature type="compositionally biased region" description="Basic residues" evidence="7">
    <location>
        <begin position="1636"/>
        <end position="1655"/>
    </location>
</feature>
<dbReference type="Proteomes" id="UP000694700">
    <property type="component" value="Unplaced"/>
</dbReference>
<evidence type="ECO:0000313" key="11">
    <source>
        <dbReference type="Proteomes" id="UP000694700"/>
    </source>
</evidence>
<evidence type="ECO:0000256" key="5">
    <source>
        <dbReference type="PROSITE-ProRule" id="PRU00259"/>
    </source>
</evidence>
<evidence type="ECO:0000256" key="1">
    <source>
        <dbReference type="ARBA" id="ARBA00009051"/>
    </source>
</evidence>
<feature type="compositionally biased region" description="Polar residues" evidence="7">
    <location>
        <begin position="1323"/>
        <end position="1343"/>
    </location>
</feature>
<dbReference type="GO" id="GO:0005881">
    <property type="term" value="C:cytoplasmic microtubule"/>
    <property type="evidence" value="ECO:0007669"/>
    <property type="project" value="TreeGrafter"/>
</dbReference>
<evidence type="ECO:0000256" key="2">
    <source>
        <dbReference type="ARBA" id="ARBA00022687"/>
    </source>
</evidence>
<dbReference type="Pfam" id="PF16629">
    <property type="entry name" value="Arm_APC_u3"/>
    <property type="match status" value="1"/>
</dbReference>
<keyword evidence="4 6" id="KW-0175">Coiled coil</keyword>
<dbReference type="Pfam" id="PF05924">
    <property type="entry name" value="SAMP"/>
    <property type="match status" value="2"/>
</dbReference>
<dbReference type="InterPro" id="IPR011989">
    <property type="entry name" value="ARM-like"/>
</dbReference>
<feature type="region of interest" description="Disordered" evidence="7">
    <location>
        <begin position="785"/>
        <end position="807"/>
    </location>
</feature>
<feature type="compositionally biased region" description="Polar residues" evidence="7">
    <location>
        <begin position="1889"/>
        <end position="1901"/>
    </location>
</feature>
<feature type="region of interest" description="Disordered" evidence="7">
    <location>
        <begin position="2064"/>
        <end position="2085"/>
    </location>
</feature>
<keyword evidence="3" id="KW-0677">Repeat</keyword>
<feature type="region of interest" description="Disordered" evidence="7">
    <location>
        <begin position="974"/>
        <end position="995"/>
    </location>
</feature>
<dbReference type="InterPro" id="IPR041257">
    <property type="entry name" value="APC_rep"/>
</dbReference>
<feature type="compositionally biased region" description="Polar residues" evidence="7">
    <location>
        <begin position="1915"/>
        <end position="1924"/>
    </location>
</feature>
<sequence>MSYPTASYDQLVRQVEDLRKENSHLRRELQDNSHHLSKLENETSDMKVSFRSVFVCFRSMLLSEIEKEERERRWYYSQLQGLSQRLAELPRLDTVSSLPPQLLTDGTVCIYSTVYVSYSYIVFVLQVEMVFWLLSMLASRDREEMSRTLLAMSSSQESCIAMRKSGCVPLLVQILHEGGTGEAAGTGGYSREARSRASAALHNIVYSQPDEGQARREMRVLHVLEQIRSHCENGWDWIENHLSIPSSDKVYPVDPQMCQALCAIMKLSFEEEYRRAMNELGGLQAIAELMQLDQEMYGMHNEPINMALRRYAGMALTNLTYGDVVNKATLCSKRNCLQAIVAQLASDSEELQQVVSSILRNLSWRADINSKRALRDVGSVSALMTCALQATKESTLKSVLSALWNLSAHSTENKVAICSVDGSLGFLVSTLTYRCQTNSLAIIESGGGILRNVSSLIATRDDYRQILRDHNCLQTLLQHLRSHSLTIVSNACGTLWNLSARSPKDQELLWDLGAVSMLRNLIHSKHKMIAMGSAAALRNLLTNRPLKYKDTAVVSPGSCMPSLYMRKQKALEAELDAKHLAETFDSIEKQRFKHQSINKPLRHIESLAKDYASDSGCFDDDEGPNVSTSLDTGTFSMLSMFLNNSNFLNTQPRKREGEPEQDVETFQTENKRSQPPDDEVTVAAEKLAKKITSTVAKIDKLVEDITMHTSSEDSFSLSSEDHFVDWNYGPDELHEGRAISCSPCHLSDNSSFSPKERLSRAHAFLRLKTANSSLSNDSLNSGSISDGYCGSQNQTHTSTKPTEQRRPNKLDLKVAHEEPVNSGVHISRVMCQNEIPERDFETSKDAILPDSGSTDTEKSQEPFISTPATVSTKVSSDASIPTVKLSPSYQHVPLIQSVAKFGVAKTAVNVQAAQAMCRQAWAPTVMTGGSTSKFSPICSARSPTIGQLETPQKYSVENTPICFSRCSSLSSLSSGDGALDGQSQTENDLESDSSLEIIEVEDVNVERKDEEDETLDDLSDSQLLLTDQKISSSDPTEIPSTIKNEKKFLRGVSPVILEDRTPSSSSDNYIHETPLVMSRCSSVSSLGSFESPSIASSIQSDPCSEMISGTVSPSDLPDSPGQTMPPSRSKTPCCAESSGPETQNLSGVGSQWENSLRKFMEIADFKERFNLPPDLDTMIYFTVEKPIENFSCASSLSALPLHEHYVQKDVELKLTPLLNQQDNDLEDSEKEEDMDDQDQYSEGNSDDDIEILKECINSAMPSRFKKVRPTVMPNLSNQVLNMQSRKSVQLPVYMVLQNKNNQMCTGQKLGMSSKEIYHDDSSYTDSAEGTPINFSSTTSLSDETLQYPPRTKEIKDWRRNKETQKHMVDIEAKRIEDLRMFSRFHKPTKMACQSHKVTNQLNKTIRHLVPTQRLLIQSKEMTAKMTQQRIQSQSPVRQIQKQGQNLSKSMPQLDIPIRKQNPEVYQNHKTCSLSHAQENTIGFQSRHHPTTTEVAICHKMDKQDGLMNRTGQKQHYESSKTNVIRNVNIQDQVNSYQSRQKGFHRIKQNLILEEAPPCYSLSSSLSSLSDAEFEEHNEKPQHTWIRNKHNLTSNPTCPPKSQQEHNQFEENSSPSSVSMDSEDDLLIKCITSAMPQHKKKQAARKKKAEKKHKQKATVWSPENELDSDEMASDKDSDLNSVEWRAIQEGANTIITKLQASKSQEPSSESESVLSFMSDSSFTPKKKKVYKDDKKANKPLDFAPRKPVPNFPVVFRGRTPNIKNPRLISRQNTQMSGKRILPANRMDLVRMTSSHSSSGESDSNGFLRQLTFIKESSKFLRRDAASPVFLCSSRCQELKEAVQGPRRMPVTQGQRQVQEQGILRQGMAPSRATSIDRDVTVKRPARRTSSESPCRASQRNTPSPKPREKREDTFKRYSSSPSINVLSRVTSRSSLRSSSSDSSGRAKSERNTNQRQQRAGSRNSDRVTWRRIRDEDVPQILKRKWPTITLASRKTSDATVQTEDYSANKTNSSTSPTIEKVLNITDKATKMALPRKISMAFGNSLQDGDSDGSLKTYSTASTSTFQSVESTPSGGVGHFRQSSPSKAVRVTPFNYIPSPMVCCSPHGQVQTTSEKTEEKHEA</sequence>
<dbReference type="GO" id="GO:0030877">
    <property type="term" value="C:beta-catenin destruction complex"/>
    <property type="evidence" value="ECO:0007669"/>
    <property type="project" value="TreeGrafter"/>
</dbReference>
<evidence type="ECO:0000259" key="9">
    <source>
        <dbReference type="Pfam" id="PF16689"/>
    </source>
</evidence>
<dbReference type="InterPro" id="IPR000225">
    <property type="entry name" value="Armadillo"/>
</dbReference>
<dbReference type="PANTHER" id="PTHR12607:SF3">
    <property type="entry name" value="ADENOMATOUS POLYPOSIS COLI PROTEIN 2"/>
    <property type="match status" value="1"/>
</dbReference>
<dbReference type="SUPFAM" id="SSF48371">
    <property type="entry name" value="ARM repeat"/>
    <property type="match status" value="1"/>
</dbReference>
<dbReference type="InterPro" id="IPR026818">
    <property type="entry name" value="Apc_fam"/>
</dbReference>
<dbReference type="Pfam" id="PF05956">
    <property type="entry name" value="APC_basic"/>
    <property type="match status" value="1"/>
</dbReference>
<feature type="compositionally biased region" description="Low complexity" evidence="7">
    <location>
        <begin position="1700"/>
        <end position="1717"/>
    </location>
</feature>
<dbReference type="InterPro" id="IPR009223">
    <property type="entry name" value="APC_rpt"/>
</dbReference>
<dbReference type="InterPro" id="IPR009234">
    <property type="entry name" value="APC_basic_dom"/>
</dbReference>
<dbReference type="GO" id="GO:0016477">
    <property type="term" value="P:cell migration"/>
    <property type="evidence" value="ECO:0007669"/>
    <property type="project" value="TreeGrafter"/>
</dbReference>
<dbReference type="Pfam" id="PF18797">
    <property type="entry name" value="APC_rep"/>
    <property type="match status" value="1"/>
</dbReference>
<dbReference type="GO" id="GO:0001708">
    <property type="term" value="P:cell fate specification"/>
    <property type="evidence" value="ECO:0007669"/>
    <property type="project" value="TreeGrafter"/>
</dbReference>
<feature type="domain" description="Adenomatous polyposis coli protein basic" evidence="8">
    <location>
        <begin position="1758"/>
        <end position="1936"/>
    </location>
</feature>
<evidence type="ECO:0000256" key="4">
    <source>
        <dbReference type="ARBA" id="ARBA00023054"/>
    </source>
</evidence>
<dbReference type="InterPro" id="IPR026831">
    <property type="entry name" value="APC_dom"/>
</dbReference>
<dbReference type="Gene3D" id="1.10.287.450">
    <property type="entry name" value="Helix hairpin bin"/>
    <property type="match status" value="1"/>
</dbReference>
<dbReference type="Pfam" id="PF16689">
    <property type="entry name" value="APC_N_CC"/>
    <property type="match status" value="1"/>
</dbReference>
<dbReference type="GO" id="GO:0008013">
    <property type="term" value="F:beta-catenin binding"/>
    <property type="evidence" value="ECO:0007669"/>
    <property type="project" value="InterPro"/>
</dbReference>
<feature type="region of interest" description="Disordered" evidence="7">
    <location>
        <begin position="2100"/>
        <end position="2121"/>
    </location>
</feature>
<feature type="compositionally biased region" description="Low complexity" evidence="7">
    <location>
        <begin position="974"/>
        <end position="984"/>
    </location>
</feature>
<feature type="coiled-coil region" evidence="6">
    <location>
        <begin position="8"/>
        <end position="42"/>
    </location>
</feature>
<dbReference type="SMART" id="SM00185">
    <property type="entry name" value="ARM"/>
    <property type="match status" value="7"/>
</dbReference>
<evidence type="ECO:0000256" key="3">
    <source>
        <dbReference type="ARBA" id="ARBA00022737"/>
    </source>
</evidence>
<feature type="region of interest" description="Disordered" evidence="7">
    <location>
        <begin position="1572"/>
        <end position="1676"/>
    </location>
</feature>
<feature type="compositionally biased region" description="Polar residues" evidence="7">
    <location>
        <begin position="1952"/>
        <end position="1961"/>
    </location>
</feature>
<feature type="region of interest" description="Disordered" evidence="7">
    <location>
        <begin position="1225"/>
        <end position="1247"/>
    </location>
</feature>
<feature type="compositionally biased region" description="Low complexity" evidence="7">
    <location>
        <begin position="1926"/>
        <end position="1942"/>
    </location>
</feature>
<feature type="region of interest" description="Disordered" evidence="7">
    <location>
        <begin position="1110"/>
        <end position="1149"/>
    </location>
</feature>
<dbReference type="GO" id="GO:0007399">
    <property type="term" value="P:nervous system development"/>
    <property type="evidence" value="ECO:0007669"/>
    <property type="project" value="TreeGrafter"/>
</dbReference>
<dbReference type="Gene3D" id="1.20.5.10">
    <property type="match status" value="1"/>
</dbReference>
<dbReference type="InterPro" id="IPR036149">
    <property type="entry name" value="APC_N_sf"/>
</dbReference>
<feature type="compositionally biased region" description="Polar residues" evidence="7">
    <location>
        <begin position="1139"/>
        <end position="1149"/>
    </location>
</feature>
<feature type="compositionally biased region" description="Low complexity" evidence="7">
    <location>
        <begin position="1609"/>
        <end position="1619"/>
    </location>
</feature>
<feature type="compositionally biased region" description="Basic and acidic residues" evidence="7">
    <location>
        <begin position="1904"/>
        <end position="1914"/>
    </location>
</feature>
<dbReference type="GO" id="GO:0007389">
    <property type="term" value="P:pattern specification process"/>
    <property type="evidence" value="ECO:0007669"/>
    <property type="project" value="TreeGrafter"/>
</dbReference>
<dbReference type="PANTHER" id="PTHR12607">
    <property type="entry name" value="ADENOMATOUS POLYPOSIS COLI PROTEIN FAMILY"/>
    <property type="match status" value="1"/>
</dbReference>
<reference evidence="10" key="1">
    <citation type="submission" date="2025-08" db="UniProtKB">
        <authorList>
            <consortium name="Ensembl"/>
        </authorList>
    </citation>
    <scope>IDENTIFICATION</scope>
</reference>
<evidence type="ECO:0000256" key="7">
    <source>
        <dbReference type="SAM" id="MobiDB-lite"/>
    </source>
</evidence>
<dbReference type="PROSITE" id="PS50176">
    <property type="entry name" value="ARM_REPEAT"/>
    <property type="match status" value="1"/>
</dbReference>